<reference evidence="2" key="1">
    <citation type="submission" date="2022-11" db="UniProtKB">
        <authorList>
            <consortium name="WormBaseParasite"/>
        </authorList>
    </citation>
    <scope>IDENTIFICATION</scope>
</reference>
<organism evidence="1 2">
    <name type="scientific">Romanomermis culicivorax</name>
    <name type="common">Nematode worm</name>
    <dbReference type="NCBI Taxonomy" id="13658"/>
    <lineage>
        <taxon>Eukaryota</taxon>
        <taxon>Metazoa</taxon>
        <taxon>Ecdysozoa</taxon>
        <taxon>Nematoda</taxon>
        <taxon>Enoplea</taxon>
        <taxon>Dorylaimia</taxon>
        <taxon>Mermithida</taxon>
        <taxon>Mermithoidea</taxon>
        <taxon>Mermithidae</taxon>
        <taxon>Romanomermis</taxon>
    </lineage>
</organism>
<keyword evidence="1" id="KW-1185">Reference proteome</keyword>
<sequence>MPLSILFVGANEEYGSFDVLRVQLENAHHDETERLKLLAILSVEKGKYKWPFRAYKKRRKELMMQLEITTDS</sequence>
<dbReference type="Proteomes" id="UP000887565">
    <property type="component" value="Unplaced"/>
</dbReference>
<evidence type="ECO:0000313" key="2">
    <source>
        <dbReference type="WBParaSite" id="nRc.2.0.1.t17675-RA"/>
    </source>
</evidence>
<dbReference type="WBParaSite" id="nRc.2.0.1.t17675-RA">
    <property type="protein sequence ID" value="nRc.2.0.1.t17675-RA"/>
    <property type="gene ID" value="nRc.2.0.1.g17675"/>
</dbReference>
<proteinExistence type="predicted"/>
<evidence type="ECO:0000313" key="1">
    <source>
        <dbReference type="Proteomes" id="UP000887565"/>
    </source>
</evidence>
<name>A0A915IW93_ROMCU</name>
<dbReference type="AlphaFoldDB" id="A0A915IW93"/>
<protein>
    <submittedName>
        <fullName evidence="2">Uncharacterized protein</fullName>
    </submittedName>
</protein>
<accession>A0A915IW93</accession>